<dbReference type="PANTHER" id="PTHR11236:SF48">
    <property type="entry name" value="ISOCHORISMATE SYNTHASE MENF"/>
    <property type="match status" value="1"/>
</dbReference>
<evidence type="ECO:0000256" key="1">
    <source>
        <dbReference type="ARBA" id="ARBA00001946"/>
    </source>
</evidence>
<comment type="similarity">
    <text evidence="3 15">Belongs to the anthranilate synthase component I family.</text>
</comment>
<dbReference type="EC" id="4.1.3.27" evidence="5 15"/>
<dbReference type="InterPro" id="IPR005801">
    <property type="entry name" value="ADC_synthase"/>
</dbReference>
<dbReference type="Pfam" id="PF00425">
    <property type="entry name" value="Chorismate_bind"/>
    <property type="match status" value="1"/>
</dbReference>
<gene>
    <name evidence="15" type="primary">trpE</name>
    <name evidence="18" type="ORF">AB986_02195</name>
</gene>
<dbReference type="RefSeq" id="WP_048309242.1">
    <property type="nucleotide sequence ID" value="NZ_CP119526.1"/>
</dbReference>
<comment type="catalytic activity">
    <reaction evidence="14 15">
        <text>chorismate + L-glutamine = anthranilate + pyruvate + L-glutamate + H(+)</text>
        <dbReference type="Rhea" id="RHEA:21732"/>
        <dbReference type="ChEBI" id="CHEBI:15361"/>
        <dbReference type="ChEBI" id="CHEBI:15378"/>
        <dbReference type="ChEBI" id="CHEBI:16567"/>
        <dbReference type="ChEBI" id="CHEBI:29748"/>
        <dbReference type="ChEBI" id="CHEBI:29985"/>
        <dbReference type="ChEBI" id="CHEBI:58359"/>
        <dbReference type="EC" id="4.1.3.27"/>
    </reaction>
</comment>
<evidence type="ECO:0000256" key="9">
    <source>
        <dbReference type="ARBA" id="ARBA00022822"/>
    </source>
</evidence>
<keyword evidence="19" id="KW-1185">Reference proteome</keyword>
<dbReference type="Gene3D" id="3.60.120.10">
    <property type="entry name" value="Anthranilate synthase"/>
    <property type="match status" value="1"/>
</dbReference>
<evidence type="ECO:0000256" key="6">
    <source>
        <dbReference type="ARBA" id="ARBA00020653"/>
    </source>
</evidence>
<evidence type="ECO:0000256" key="8">
    <source>
        <dbReference type="ARBA" id="ARBA00022723"/>
    </source>
</evidence>
<dbReference type="AlphaFoldDB" id="A0A0J6D1K4"/>
<dbReference type="InterPro" id="IPR019999">
    <property type="entry name" value="Anth_synth_I-like"/>
</dbReference>
<dbReference type="GO" id="GO:0046872">
    <property type="term" value="F:metal ion binding"/>
    <property type="evidence" value="ECO:0007669"/>
    <property type="project" value="UniProtKB-KW"/>
</dbReference>
<dbReference type="NCBIfam" id="TIGR00564">
    <property type="entry name" value="trpE_most"/>
    <property type="match status" value="1"/>
</dbReference>
<evidence type="ECO:0000259" key="17">
    <source>
        <dbReference type="Pfam" id="PF04715"/>
    </source>
</evidence>
<comment type="pathway">
    <text evidence="2 15">Amino-acid biosynthesis; L-tryptophan biosynthesis; L-tryptophan from chorismate: step 1/5.</text>
</comment>
<dbReference type="GO" id="GO:0004049">
    <property type="term" value="F:anthranilate synthase activity"/>
    <property type="evidence" value="ECO:0007669"/>
    <property type="project" value="UniProtKB-EC"/>
</dbReference>
<evidence type="ECO:0000313" key="19">
    <source>
        <dbReference type="Proteomes" id="UP000035996"/>
    </source>
</evidence>
<comment type="caution">
    <text evidence="18">The sequence shown here is derived from an EMBL/GenBank/DDBJ whole genome shotgun (WGS) entry which is preliminary data.</text>
</comment>
<comment type="function">
    <text evidence="13 15">Part of a heterotetrameric complex that catalyzes the two-step biosynthesis of anthranilate, an intermediate in the biosynthesis of L-tryptophan. In the first step, the glutamine-binding beta subunit (TrpG) of anthranilate synthase (AS) provides the glutamine amidotransferase activity which generates ammonia as a substrate that, along with chorismate, is used in the second step, catalyzed by the large alpha subunit of AS (TrpE) to produce anthranilate. In the absence of TrpG, TrpE can synthesize anthranilate directly from chorismate and high concentrations of ammonia.</text>
</comment>
<dbReference type="PATRIC" id="fig|157733.3.peg.2654"/>
<organism evidence="18 19">
    <name type="scientific">Guptibacillus hwajinpoensis</name>
    <dbReference type="NCBI Taxonomy" id="208199"/>
    <lineage>
        <taxon>Bacteria</taxon>
        <taxon>Bacillati</taxon>
        <taxon>Bacillota</taxon>
        <taxon>Bacilli</taxon>
        <taxon>Bacillales</taxon>
        <taxon>Guptibacillaceae</taxon>
        <taxon>Guptibacillus</taxon>
    </lineage>
</organism>
<dbReference type="OrthoDB" id="9803598at2"/>
<keyword evidence="10 15" id="KW-0460">Magnesium</keyword>
<dbReference type="SUPFAM" id="SSF56322">
    <property type="entry name" value="ADC synthase"/>
    <property type="match status" value="1"/>
</dbReference>
<evidence type="ECO:0000256" key="15">
    <source>
        <dbReference type="RuleBase" id="RU364045"/>
    </source>
</evidence>
<reference evidence="18" key="1">
    <citation type="submission" date="2015-06" db="EMBL/GenBank/DDBJ databases">
        <authorList>
            <person name="Liu B."/>
            <person name="Wang J."/>
            <person name="Zhu Y."/>
            <person name="Liu G."/>
            <person name="Chen Q."/>
            <person name="Zheng C."/>
            <person name="Che J."/>
            <person name="Ge C."/>
            <person name="Shi H."/>
            <person name="Pan Z."/>
            <person name="Liu X."/>
        </authorList>
    </citation>
    <scope>NUCLEOTIDE SEQUENCE [LARGE SCALE GENOMIC DNA]</scope>
    <source>
        <strain evidence="18">DSM 16346</strain>
    </source>
</reference>
<evidence type="ECO:0000256" key="13">
    <source>
        <dbReference type="ARBA" id="ARBA00025634"/>
    </source>
</evidence>
<dbReference type="EMBL" id="LELK01000001">
    <property type="protein sequence ID" value="KMM38159.1"/>
    <property type="molecule type" value="Genomic_DNA"/>
</dbReference>
<dbReference type="InterPro" id="IPR005256">
    <property type="entry name" value="Anth_synth_I_PabB"/>
</dbReference>
<dbReference type="Pfam" id="PF04715">
    <property type="entry name" value="Anth_synt_I_N"/>
    <property type="match status" value="1"/>
</dbReference>
<feature type="domain" description="Chorismate-utilising enzyme C-terminal" evidence="16">
    <location>
        <begin position="226"/>
        <end position="479"/>
    </location>
</feature>
<sequence>MTTDYSSFQRDAESYGTIPLMKSYFLDTTTPIQIFQNIGKRASFLLESSDQESKWSRYSFIGVDPVFSLIEHQGIFKVVDADGNSILERKDFESGVEALFDYLNPKLPDTSFPFYGGAVGYIGYDAVSQFDKVPAHPDRDEDMPLFHFIVCENLLIYDHHLKRLTVCHHARLNESSNVEQVYNNAFKVMEELVSISSKQTQGDAIHLPDDSNEEVDFSQIKSNYEKHQFLQDVEKIKKYIEEGDVFQAVLSQRFEKDVSISGLDLYRVLRIINPSPYMFYLKMNNVEIIGSSPEKLVQVRDGKVEIDPIAGTRKRGKTDEEDQALAEELLLDEKERAEHYMLVDLARNDVGRVSEYGSVDVPQLMDIGRFSHVMHIISKVTGVLASRFTSLDAVVASFPAGTVSGAPKVRAMQILNELEPTSRSIYSGAIGYIGFDGNIDSCIAIRTMVIKDGTAYVQAGAGVVADSIPENEWEETRNKASALIKAIQVAEAIFEKKEERLNV</sequence>
<dbReference type="PANTHER" id="PTHR11236">
    <property type="entry name" value="AMINOBENZOATE/ANTHRANILATE SYNTHASE"/>
    <property type="match status" value="1"/>
</dbReference>
<dbReference type="InterPro" id="IPR015890">
    <property type="entry name" value="Chorismate_C"/>
</dbReference>
<evidence type="ECO:0000256" key="4">
    <source>
        <dbReference type="ARBA" id="ARBA00011575"/>
    </source>
</evidence>
<keyword evidence="8 15" id="KW-0479">Metal-binding</keyword>
<keyword evidence="11 15" id="KW-0057">Aromatic amino acid biosynthesis</keyword>
<accession>A0A0J6D1K4</accession>
<proteinExistence type="inferred from homology"/>
<evidence type="ECO:0000313" key="18">
    <source>
        <dbReference type="EMBL" id="KMM38159.1"/>
    </source>
</evidence>
<name>A0A0J6D1K4_9BACL</name>
<comment type="cofactor">
    <cofactor evidence="1 15">
        <name>Mg(2+)</name>
        <dbReference type="ChEBI" id="CHEBI:18420"/>
    </cofactor>
</comment>
<dbReference type="Proteomes" id="UP000035996">
    <property type="component" value="Unassembled WGS sequence"/>
</dbReference>
<comment type="subunit">
    <text evidence="4 15">Heterotetramer consisting of two non-identical subunits: a beta subunit (TrpG) and a large alpha subunit (TrpE).</text>
</comment>
<keyword evidence="7 15" id="KW-0028">Amino-acid biosynthesis</keyword>
<evidence type="ECO:0000256" key="12">
    <source>
        <dbReference type="ARBA" id="ARBA00023239"/>
    </source>
</evidence>
<dbReference type="PRINTS" id="PR00095">
    <property type="entry name" value="ANTSNTHASEI"/>
</dbReference>
<keyword evidence="9 15" id="KW-0822">Tryptophan biosynthesis</keyword>
<evidence type="ECO:0000256" key="14">
    <source>
        <dbReference type="ARBA" id="ARBA00047683"/>
    </source>
</evidence>
<protein>
    <recommendedName>
        <fullName evidence="6 15">Anthranilate synthase component 1</fullName>
        <ecNumber evidence="5 15">4.1.3.27</ecNumber>
    </recommendedName>
</protein>
<dbReference type="UniPathway" id="UPA00035">
    <property type="reaction ID" value="UER00040"/>
</dbReference>
<dbReference type="STRING" id="157733.AB986_02195"/>
<evidence type="ECO:0000256" key="5">
    <source>
        <dbReference type="ARBA" id="ARBA00012266"/>
    </source>
</evidence>
<evidence type="ECO:0000256" key="3">
    <source>
        <dbReference type="ARBA" id="ARBA00009562"/>
    </source>
</evidence>
<evidence type="ECO:0000256" key="11">
    <source>
        <dbReference type="ARBA" id="ARBA00023141"/>
    </source>
</evidence>
<evidence type="ECO:0000256" key="2">
    <source>
        <dbReference type="ARBA" id="ARBA00004873"/>
    </source>
</evidence>
<evidence type="ECO:0000259" key="16">
    <source>
        <dbReference type="Pfam" id="PF00425"/>
    </source>
</evidence>
<dbReference type="GO" id="GO:0000162">
    <property type="term" value="P:L-tryptophan biosynthetic process"/>
    <property type="evidence" value="ECO:0007669"/>
    <property type="project" value="UniProtKB-UniPathway"/>
</dbReference>
<feature type="domain" description="Anthranilate synthase component I N-terminal" evidence="17">
    <location>
        <begin position="27"/>
        <end position="166"/>
    </location>
</feature>
<evidence type="ECO:0000256" key="10">
    <source>
        <dbReference type="ARBA" id="ARBA00022842"/>
    </source>
</evidence>
<keyword evidence="12 15" id="KW-0456">Lyase</keyword>
<evidence type="ECO:0000256" key="7">
    <source>
        <dbReference type="ARBA" id="ARBA00022605"/>
    </source>
</evidence>
<dbReference type="InterPro" id="IPR006805">
    <property type="entry name" value="Anth_synth_I_N"/>
</dbReference>